<dbReference type="Pfam" id="PF04059">
    <property type="entry name" value="RRM_2"/>
    <property type="match status" value="1"/>
</dbReference>
<proteinExistence type="predicted"/>
<evidence type="ECO:0000313" key="3">
    <source>
        <dbReference type="Proteomes" id="UP001418222"/>
    </source>
</evidence>
<protein>
    <recommendedName>
        <fullName evidence="1">Mei2-like C-terminal RNA recognition motif domain-containing protein</fullName>
    </recommendedName>
</protein>
<keyword evidence="3" id="KW-1185">Reference proteome</keyword>
<dbReference type="SUPFAM" id="SSF54928">
    <property type="entry name" value="RNA-binding domain, RBD"/>
    <property type="match status" value="1"/>
</dbReference>
<evidence type="ECO:0000259" key="1">
    <source>
        <dbReference type="Pfam" id="PF04059"/>
    </source>
</evidence>
<comment type="caution">
    <text evidence="2">The sequence shown here is derived from an EMBL/GenBank/DDBJ whole genome shotgun (WGS) entry which is preliminary data.</text>
</comment>
<feature type="domain" description="Mei2-like C-terminal RNA recognition motif" evidence="1">
    <location>
        <begin position="178"/>
        <end position="272"/>
    </location>
</feature>
<evidence type="ECO:0000313" key="2">
    <source>
        <dbReference type="EMBL" id="KAK8957290.1"/>
    </source>
</evidence>
<sequence>MAAALNPAAPIFIPAVGAAVADSFLPLPWYQLPPPPPPLFTSFFTNNLSFSKSSVLFDGSLFYYQTPSIPLPQHFDNAYYSCYFPPAKNSPPAAVGTEAVQPAKEEKSCHAGKGWRGHHGCRQFIGRSFGPRMCWVPKGSSGEKRRIPVNRRCTEENFEFKEEVEKDGFGGGSGGAGRSTVMIKNIPNKLSKPQIMELLEDHCRRENQKIQKEAVDSDLTEFDFLYLPMDFISGNNLGYAFVNYTNPAAARKLHRDLHMKPWSHCGSRKICEGVEELVKHFRHSIFCCSSAEYLPVFFKPSRDGFRASTEQLIGRFAACSVQKTKQ</sequence>
<dbReference type="AlphaFoldDB" id="A0AAP0C1X7"/>
<dbReference type="InterPro" id="IPR007201">
    <property type="entry name" value="Mei2-like_Rrm_C"/>
</dbReference>
<dbReference type="GO" id="GO:0003676">
    <property type="term" value="F:nucleic acid binding"/>
    <property type="evidence" value="ECO:0007669"/>
    <property type="project" value="InterPro"/>
</dbReference>
<dbReference type="InterPro" id="IPR035979">
    <property type="entry name" value="RBD_domain_sf"/>
</dbReference>
<name>A0AAP0C1X7_9ASPA</name>
<accession>A0AAP0C1X7</accession>
<dbReference type="Gene3D" id="3.30.70.330">
    <property type="match status" value="1"/>
</dbReference>
<gene>
    <name evidence="2" type="ORF">KSP39_PZI000761</name>
</gene>
<dbReference type="InterPro" id="IPR012677">
    <property type="entry name" value="Nucleotide-bd_a/b_plait_sf"/>
</dbReference>
<dbReference type="Proteomes" id="UP001418222">
    <property type="component" value="Unassembled WGS sequence"/>
</dbReference>
<organism evidence="2 3">
    <name type="scientific">Platanthera zijinensis</name>
    <dbReference type="NCBI Taxonomy" id="2320716"/>
    <lineage>
        <taxon>Eukaryota</taxon>
        <taxon>Viridiplantae</taxon>
        <taxon>Streptophyta</taxon>
        <taxon>Embryophyta</taxon>
        <taxon>Tracheophyta</taxon>
        <taxon>Spermatophyta</taxon>
        <taxon>Magnoliopsida</taxon>
        <taxon>Liliopsida</taxon>
        <taxon>Asparagales</taxon>
        <taxon>Orchidaceae</taxon>
        <taxon>Orchidoideae</taxon>
        <taxon>Orchideae</taxon>
        <taxon>Orchidinae</taxon>
        <taxon>Platanthera</taxon>
    </lineage>
</organism>
<dbReference type="EMBL" id="JBBWWQ010000001">
    <property type="protein sequence ID" value="KAK8957290.1"/>
    <property type="molecule type" value="Genomic_DNA"/>
</dbReference>
<reference evidence="2 3" key="1">
    <citation type="journal article" date="2022" name="Nat. Plants">
        <title>Genomes of leafy and leafless Platanthera orchids illuminate the evolution of mycoheterotrophy.</title>
        <authorList>
            <person name="Li M.H."/>
            <person name="Liu K.W."/>
            <person name="Li Z."/>
            <person name="Lu H.C."/>
            <person name="Ye Q.L."/>
            <person name="Zhang D."/>
            <person name="Wang J.Y."/>
            <person name="Li Y.F."/>
            <person name="Zhong Z.M."/>
            <person name="Liu X."/>
            <person name="Yu X."/>
            <person name="Liu D.K."/>
            <person name="Tu X.D."/>
            <person name="Liu B."/>
            <person name="Hao Y."/>
            <person name="Liao X.Y."/>
            <person name="Jiang Y.T."/>
            <person name="Sun W.H."/>
            <person name="Chen J."/>
            <person name="Chen Y.Q."/>
            <person name="Ai Y."/>
            <person name="Zhai J.W."/>
            <person name="Wu S.S."/>
            <person name="Zhou Z."/>
            <person name="Hsiao Y.Y."/>
            <person name="Wu W.L."/>
            <person name="Chen Y.Y."/>
            <person name="Lin Y.F."/>
            <person name="Hsu J.L."/>
            <person name="Li C.Y."/>
            <person name="Wang Z.W."/>
            <person name="Zhao X."/>
            <person name="Zhong W.Y."/>
            <person name="Ma X.K."/>
            <person name="Ma L."/>
            <person name="Huang J."/>
            <person name="Chen G.Z."/>
            <person name="Huang M.Z."/>
            <person name="Huang L."/>
            <person name="Peng D.H."/>
            <person name="Luo Y.B."/>
            <person name="Zou S.Q."/>
            <person name="Chen S.P."/>
            <person name="Lan S."/>
            <person name="Tsai W.C."/>
            <person name="Van de Peer Y."/>
            <person name="Liu Z.J."/>
        </authorList>
    </citation>
    <scope>NUCLEOTIDE SEQUENCE [LARGE SCALE GENOMIC DNA]</scope>
    <source>
        <strain evidence="2">Lor287</strain>
    </source>
</reference>